<feature type="non-terminal residue" evidence="1">
    <location>
        <position position="126"/>
    </location>
</feature>
<protein>
    <recommendedName>
        <fullName evidence="3">KIAA1549</fullName>
    </recommendedName>
</protein>
<evidence type="ECO:0000313" key="1">
    <source>
        <dbReference type="EMBL" id="KAL0156844.1"/>
    </source>
</evidence>
<evidence type="ECO:0008006" key="3">
    <source>
        <dbReference type="Google" id="ProtNLM"/>
    </source>
</evidence>
<reference evidence="1 2" key="1">
    <citation type="submission" date="2024-05" db="EMBL/GenBank/DDBJ databases">
        <title>Genome sequencing and assembly of Indian major carp, Cirrhinus mrigala (Hamilton, 1822).</title>
        <authorList>
            <person name="Mohindra V."/>
            <person name="Chowdhury L.M."/>
            <person name="Lal K."/>
            <person name="Jena J.K."/>
        </authorList>
    </citation>
    <scope>NUCLEOTIDE SEQUENCE [LARGE SCALE GENOMIC DNA]</scope>
    <source>
        <strain evidence="1">CM1030</strain>
        <tissue evidence="1">Blood</tissue>
    </source>
</reference>
<gene>
    <name evidence="1" type="ORF">M9458_048090</name>
</gene>
<sequence length="126" mass="13673">TMDLGLPSKMEESLHFPLPVVTPYTPAHFTEPSVPVSLAPYLLSDDIDLTSPAEQDTLTSMIHTKHHNISVHTLIESPSTDLHAAFTTIASSIPSFPGETESSGDQWEYQGSFLASDKVSLTDMTS</sequence>
<dbReference type="AlphaFoldDB" id="A0ABD0N3X3"/>
<feature type="non-terminal residue" evidence="1">
    <location>
        <position position="1"/>
    </location>
</feature>
<name>A0ABD0N3X3_CIRMR</name>
<proteinExistence type="predicted"/>
<comment type="caution">
    <text evidence="1">The sequence shown here is derived from an EMBL/GenBank/DDBJ whole genome shotgun (WGS) entry which is preliminary data.</text>
</comment>
<dbReference type="Proteomes" id="UP001529510">
    <property type="component" value="Unassembled WGS sequence"/>
</dbReference>
<organism evidence="1 2">
    <name type="scientific">Cirrhinus mrigala</name>
    <name type="common">Mrigala</name>
    <dbReference type="NCBI Taxonomy" id="683832"/>
    <lineage>
        <taxon>Eukaryota</taxon>
        <taxon>Metazoa</taxon>
        <taxon>Chordata</taxon>
        <taxon>Craniata</taxon>
        <taxon>Vertebrata</taxon>
        <taxon>Euteleostomi</taxon>
        <taxon>Actinopterygii</taxon>
        <taxon>Neopterygii</taxon>
        <taxon>Teleostei</taxon>
        <taxon>Ostariophysi</taxon>
        <taxon>Cypriniformes</taxon>
        <taxon>Cyprinidae</taxon>
        <taxon>Labeoninae</taxon>
        <taxon>Labeonini</taxon>
        <taxon>Cirrhinus</taxon>
    </lineage>
</organism>
<evidence type="ECO:0000313" key="2">
    <source>
        <dbReference type="Proteomes" id="UP001529510"/>
    </source>
</evidence>
<keyword evidence="2" id="KW-1185">Reference proteome</keyword>
<accession>A0ABD0N3X3</accession>
<dbReference type="EMBL" id="JAMKFB020000024">
    <property type="protein sequence ID" value="KAL0156844.1"/>
    <property type="molecule type" value="Genomic_DNA"/>
</dbReference>